<dbReference type="AlphaFoldDB" id="A0A829M129"/>
<evidence type="ECO:0000313" key="1">
    <source>
        <dbReference type="EMBL" id="ESS01668.1"/>
    </source>
</evidence>
<reference evidence="1 2" key="2">
    <citation type="journal article" date="2015" name="Genome Announc.">
        <title>Draft Genome Sequence of Lactobacillus fermentum NB-22.</title>
        <authorList>
            <person name="Chaplin A.V."/>
            <person name="Shkoporov A.N."/>
            <person name="Efimov B.A."/>
            <person name="Pikina A.P."/>
            <person name="Borisova O.Y."/>
            <person name="Gladko I.A."/>
            <person name="Postnikova E.A."/>
            <person name="Lordkipanidze A.E."/>
            <person name="Kafarskaia L.I."/>
        </authorList>
    </citation>
    <scope>NUCLEOTIDE SEQUENCE [LARGE SCALE GENOMIC DNA]</scope>
    <source>
        <strain evidence="1 2">NB-22</strain>
    </source>
</reference>
<sequence>MISATLAGIAELLVLGSDKRDAKVSKFEIQAKGELK</sequence>
<organism evidence="1 2">
    <name type="scientific">Limosilactobacillus fermentum NB-22</name>
    <dbReference type="NCBI Taxonomy" id="1408443"/>
    <lineage>
        <taxon>Bacteria</taxon>
        <taxon>Bacillati</taxon>
        <taxon>Bacillota</taxon>
        <taxon>Bacilli</taxon>
        <taxon>Lactobacillales</taxon>
        <taxon>Lactobacillaceae</taxon>
        <taxon>Limosilactobacillus</taxon>
    </lineage>
</organism>
<gene>
    <name evidence="1" type="ORF">NB22_03455</name>
</gene>
<protein>
    <submittedName>
        <fullName evidence="1">Uncharacterized protein</fullName>
    </submittedName>
</protein>
<proteinExistence type="predicted"/>
<accession>A0A829M129</accession>
<name>A0A829M129_LIMFE</name>
<dbReference type="EMBL" id="AYHA01000074">
    <property type="protein sequence ID" value="ESS01668.1"/>
    <property type="molecule type" value="Genomic_DNA"/>
</dbReference>
<reference evidence="2" key="1">
    <citation type="submission" date="2013-10" db="EMBL/GenBank/DDBJ databases">
        <title>Draft genome sequence of Lactobacillus fermentum NB-22.</title>
        <authorList>
            <person name="Chaplin A.V."/>
            <person name="Shkoporov A.N."/>
            <person name="Khokhlova E.V."/>
            <person name="Efimov B.A."/>
            <person name="Kafarskaia L.I."/>
        </authorList>
    </citation>
    <scope>NUCLEOTIDE SEQUENCE [LARGE SCALE GENOMIC DNA]</scope>
    <source>
        <strain evidence="2">NB-22</strain>
    </source>
</reference>
<dbReference type="Proteomes" id="UP000018412">
    <property type="component" value="Unassembled WGS sequence"/>
</dbReference>
<comment type="caution">
    <text evidence="1">The sequence shown here is derived from an EMBL/GenBank/DDBJ whole genome shotgun (WGS) entry which is preliminary data.</text>
</comment>
<evidence type="ECO:0000313" key="2">
    <source>
        <dbReference type="Proteomes" id="UP000018412"/>
    </source>
</evidence>